<dbReference type="SUPFAM" id="SSF53328">
    <property type="entry name" value="Formyltransferase"/>
    <property type="match status" value="1"/>
</dbReference>
<evidence type="ECO:0000256" key="4">
    <source>
        <dbReference type="ARBA" id="ARBA00022755"/>
    </source>
</evidence>
<evidence type="ECO:0000256" key="2">
    <source>
        <dbReference type="ARBA" id="ARBA00012254"/>
    </source>
</evidence>
<dbReference type="CDD" id="cd08645">
    <property type="entry name" value="FMT_core_GART"/>
    <property type="match status" value="1"/>
</dbReference>
<evidence type="ECO:0000313" key="6">
    <source>
        <dbReference type="EMBL" id="SUZ96229.1"/>
    </source>
</evidence>
<accession>A0A381RYP2</accession>
<dbReference type="EMBL" id="UINC01002395">
    <property type="protein sequence ID" value="SUZ96229.1"/>
    <property type="molecule type" value="Genomic_DNA"/>
</dbReference>
<dbReference type="EC" id="2.1.2.2" evidence="2"/>
<dbReference type="Gene3D" id="3.40.50.170">
    <property type="entry name" value="Formyl transferase, N-terminal domain"/>
    <property type="match status" value="1"/>
</dbReference>
<evidence type="ECO:0000256" key="3">
    <source>
        <dbReference type="ARBA" id="ARBA00022679"/>
    </source>
</evidence>
<evidence type="ECO:0000256" key="1">
    <source>
        <dbReference type="ARBA" id="ARBA00005054"/>
    </source>
</evidence>
<comment type="pathway">
    <text evidence="1">Purine metabolism; IMP biosynthesis via de novo pathway; N(2)-formyl-N(1)-(5-phospho-D-ribosyl)glycinamide from N(1)-(5-phospho-D-ribosyl)glycinamide (10-formyl THF route): step 1/1.</text>
</comment>
<keyword evidence="4" id="KW-0658">Purine biosynthesis</keyword>
<organism evidence="6">
    <name type="scientific">marine metagenome</name>
    <dbReference type="NCBI Taxonomy" id="408172"/>
    <lineage>
        <taxon>unclassified sequences</taxon>
        <taxon>metagenomes</taxon>
        <taxon>ecological metagenomes</taxon>
    </lineage>
</organism>
<dbReference type="AlphaFoldDB" id="A0A381RYP2"/>
<dbReference type="InterPro" id="IPR036477">
    <property type="entry name" value="Formyl_transf_N_sf"/>
</dbReference>
<reference evidence="6" key="1">
    <citation type="submission" date="2018-05" db="EMBL/GenBank/DDBJ databases">
        <authorList>
            <person name="Lanie J.A."/>
            <person name="Ng W.-L."/>
            <person name="Kazmierczak K.M."/>
            <person name="Andrzejewski T.M."/>
            <person name="Davidsen T.M."/>
            <person name="Wayne K.J."/>
            <person name="Tettelin H."/>
            <person name="Glass J.I."/>
            <person name="Rusch D."/>
            <person name="Podicherti R."/>
            <person name="Tsui H.-C.T."/>
            <person name="Winkler M.E."/>
        </authorList>
    </citation>
    <scope>NUCLEOTIDE SEQUENCE</scope>
</reference>
<sequence length="189" mass="21138">MRIAVFASGRGSNLLSIHDAILADKLRGVTLDLLVCDRPDAPVVGEVKKRKIPDLVFRPQDYPDKKAFETIIAEKLAEARIDLVVLAGYMRLVGSVLLDKWEGRMINLHPSLLPLFPGKDAIGQAWRAGVKETGVTVHFVDAGMDTGQIFLQQKVRVDPEDTEESLAEKIHLLEHQLLPEAIHKFQREM</sequence>
<name>A0A381RYP2_9ZZZZ</name>
<dbReference type="InterPro" id="IPR002376">
    <property type="entry name" value="Formyl_transf_N"/>
</dbReference>
<dbReference type="PANTHER" id="PTHR43369">
    <property type="entry name" value="PHOSPHORIBOSYLGLYCINAMIDE FORMYLTRANSFERASE"/>
    <property type="match status" value="1"/>
</dbReference>
<dbReference type="GO" id="GO:0004644">
    <property type="term" value="F:phosphoribosylglycinamide formyltransferase activity"/>
    <property type="evidence" value="ECO:0007669"/>
    <property type="project" value="UniProtKB-EC"/>
</dbReference>
<dbReference type="GO" id="GO:0005829">
    <property type="term" value="C:cytosol"/>
    <property type="evidence" value="ECO:0007669"/>
    <property type="project" value="TreeGrafter"/>
</dbReference>
<dbReference type="HAMAP" id="MF_01930">
    <property type="entry name" value="PurN"/>
    <property type="match status" value="1"/>
</dbReference>
<dbReference type="GO" id="GO:0006189">
    <property type="term" value="P:'de novo' IMP biosynthetic process"/>
    <property type="evidence" value="ECO:0007669"/>
    <property type="project" value="InterPro"/>
</dbReference>
<keyword evidence="3" id="KW-0808">Transferase</keyword>
<proteinExistence type="inferred from homology"/>
<dbReference type="Pfam" id="PF00551">
    <property type="entry name" value="Formyl_trans_N"/>
    <property type="match status" value="1"/>
</dbReference>
<dbReference type="NCBIfam" id="TIGR00639">
    <property type="entry name" value="PurN"/>
    <property type="match status" value="1"/>
</dbReference>
<dbReference type="InterPro" id="IPR004607">
    <property type="entry name" value="GART"/>
</dbReference>
<evidence type="ECO:0000259" key="5">
    <source>
        <dbReference type="Pfam" id="PF00551"/>
    </source>
</evidence>
<protein>
    <recommendedName>
        <fullName evidence="2">phosphoribosylglycinamide formyltransferase 1</fullName>
        <ecNumber evidence="2">2.1.2.2</ecNumber>
    </recommendedName>
</protein>
<dbReference type="PANTHER" id="PTHR43369:SF2">
    <property type="entry name" value="PHOSPHORIBOSYLGLYCINAMIDE FORMYLTRANSFERASE"/>
    <property type="match status" value="1"/>
</dbReference>
<feature type="domain" description="Formyl transferase N-terminal" evidence="5">
    <location>
        <begin position="1"/>
        <end position="182"/>
    </location>
</feature>
<gene>
    <name evidence="6" type="ORF">METZ01_LOCUS49083</name>
</gene>